<proteinExistence type="predicted"/>
<dbReference type="Pfam" id="PF20289">
    <property type="entry name" value="MComp1"/>
    <property type="match status" value="1"/>
</dbReference>
<name>A0ABW5ZM37_9BACL</name>
<gene>
    <name evidence="1" type="ORF">ACFS5P_18785</name>
</gene>
<organism evidence="1 2">
    <name type="scientific">Jeotgalibacillus terrae</name>
    <dbReference type="NCBI Taxonomy" id="587735"/>
    <lineage>
        <taxon>Bacteria</taxon>
        <taxon>Bacillati</taxon>
        <taxon>Bacillota</taxon>
        <taxon>Bacilli</taxon>
        <taxon>Bacillales</taxon>
        <taxon>Caryophanaceae</taxon>
        <taxon>Jeotgalibacillus</taxon>
    </lineage>
</organism>
<evidence type="ECO:0000313" key="1">
    <source>
        <dbReference type="EMBL" id="MFD2913942.1"/>
    </source>
</evidence>
<reference evidence="2" key="1">
    <citation type="journal article" date="2019" name="Int. J. Syst. Evol. Microbiol.">
        <title>The Global Catalogue of Microorganisms (GCM) 10K type strain sequencing project: providing services to taxonomists for standard genome sequencing and annotation.</title>
        <authorList>
            <consortium name="The Broad Institute Genomics Platform"/>
            <consortium name="The Broad Institute Genome Sequencing Center for Infectious Disease"/>
            <person name="Wu L."/>
            <person name="Ma J."/>
        </authorList>
    </citation>
    <scope>NUCLEOTIDE SEQUENCE [LARGE SCALE GENOMIC DNA]</scope>
    <source>
        <strain evidence="2">KCTC 13528</strain>
    </source>
</reference>
<dbReference type="EMBL" id="JBHUPG010000052">
    <property type="protein sequence ID" value="MFD2913942.1"/>
    <property type="molecule type" value="Genomic_DNA"/>
</dbReference>
<dbReference type="Proteomes" id="UP001597561">
    <property type="component" value="Unassembled WGS sequence"/>
</dbReference>
<dbReference type="RefSeq" id="WP_204731057.1">
    <property type="nucleotide sequence ID" value="NZ_JAFBDK010000037.1"/>
</dbReference>
<protein>
    <submittedName>
        <fullName evidence="1">ABC-three component system middle component 1</fullName>
    </submittedName>
</protein>
<dbReference type="InterPro" id="IPR046905">
    <property type="entry name" value="ABC-3C_MC1"/>
</dbReference>
<accession>A0ABW5ZM37</accession>
<sequence>MSETIDIYAFVERLFIELDYEKRDMPNFNYVKMDHLKPLFFKNTFNNTYFLVLFTTDISDLKFILENQANYFYFLKEQNEKLLDIDKNTSMLIFLPTNERSNEILLVEEDPYYFKKYILPYTEDQYNEFILNYFEPNNSKPITELLANIVTSVDLFNEFKNDPYGENTFNFVSNLFIKLPALRIPEDINKEIYLLKETIGVSLESSGLDKFKNELDLLISNIDIDIELTKDEKNEHIIFELFLSRNNKGEQQ</sequence>
<evidence type="ECO:0000313" key="2">
    <source>
        <dbReference type="Proteomes" id="UP001597561"/>
    </source>
</evidence>
<keyword evidence="2" id="KW-1185">Reference proteome</keyword>
<comment type="caution">
    <text evidence="1">The sequence shown here is derived from an EMBL/GenBank/DDBJ whole genome shotgun (WGS) entry which is preliminary data.</text>
</comment>